<evidence type="ECO:0000256" key="2">
    <source>
        <dbReference type="ARBA" id="ARBA00023175"/>
    </source>
</evidence>
<dbReference type="EMBL" id="CAXAMN010028861">
    <property type="protein sequence ID" value="CAK9117948.1"/>
    <property type="molecule type" value="Genomic_DNA"/>
</dbReference>
<evidence type="ECO:0000256" key="3">
    <source>
        <dbReference type="PROSITE-ProRule" id="PRU00782"/>
    </source>
</evidence>
<evidence type="ECO:0000256" key="1">
    <source>
        <dbReference type="ARBA" id="ARBA00023123"/>
    </source>
</evidence>
<sequence>MTKIFASETHYVRCIKPNAANRPEEFTSVMVHEQLRYSSLVPGGSSSLLNHEFHVVARG</sequence>
<reference evidence="5 6" key="1">
    <citation type="submission" date="2024-02" db="EMBL/GenBank/DDBJ databases">
        <authorList>
            <person name="Chen Y."/>
            <person name="Shah S."/>
            <person name="Dougan E. K."/>
            <person name="Thang M."/>
            <person name="Chan C."/>
        </authorList>
    </citation>
    <scope>NUCLEOTIDE SEQUENCE [LARGE SCALE GENOMIC DNA]</scope>
</reference>
<keyword evidence="3" id="KW-0009">Actin-binding</keyword>
<dbReference type="InterPro" id="IPR001609">
    <property type="entry name" value="Myosin_head_motor_dom-like"/>
</dbReference>
<gene>
    <name evidence="5" type="ORF">CCMP2556_LOCUS55157</name>
</gene>
<evidence type="ECO:0000313" key="6">
    <source>
        <dbReference type="Proteomes" id="UP001642484"/>
    </source>
</evidence>
<dbReference type="InterPro" id="IPR036961">
    <property type="entry name" value="Kinesin_motor_dom_sf"/>
</dbReference>
<organism evidence="5 6">
    <name type="scientific">Durusdinium trenchii</name>
    <dbReference type="NCBI Taxonomy" id="1381693"/>
    <lineage>
        <taxon>Eukaryota</taxon>
        <taxon>Sar</taxon>
        <taxon>Alveolata</taxon>
        <taxon>Dinophyceae</taxon>
        <taxon>Suessiales</taxon>
        <taxon>Symbiodiniaceae</taxon>
        <taxon>Durusdinium</taxon>
    </lineage>
</organism>
<dbReference type="Proteomes" id="UP001642484">
    <property type="component" value="Unassembled WGS sequence"/>
</dbReference>
<keyword evidence="6" id="KW-1185">Reference proteome</keyword>
<protein>
    <recommendedName>
        <fullName evidence="4">Myosin motor domain-containing protein</fullName>
    </recommendedName>
</protein>
<dbReference type="PROSITE" id="PS51456">
    <property type="entry name" value="MYOSIN_MOTOR"/>
    <property type="match status" value="1"/>
</dbReference>
<name>A0ABP0T034_9DINO</name>
<comment type="similarity">
    <text evidence="3">Belongs to the TRAFAC class myosin-kinesin ATPase superfamily. Myosin family.</text>
</comment>
<evidence type="ECO:0000313" key="5">
    <source>
        <dbReference type="EMBL" id="CAK9117948.1"/>
    </source>
</evidence>
<keyword evidence="2" id="KW-0505">Motor protein</keyword>
<proteinExistence type="inferred from homology"/>
<feature type="domain" description="Myosin motor" evidence="4">
    <location>
        <begin position="1"/>
        <end position="59"/>
    </location>
</feature>
<dbReference type="InterPro" id="IPR027417">
    <property type="entry name" value="P-loop_NTPase"/>
</dbReference>
<keyword evidence="1 3" id="KW-0518">Myosin</keyword>
<accession>A0ABP0T034</accession>
<dbReference type="SUPFAM" id="SSF52540">
    <property type="entry name" value="P-loop containing nucleoside triphosphate hydrolases"/>
    <property type="match status" value="1"/>
</dbReference>
<comment type="caution">
    <text evidence="3">Lacks conserved residue(s) required for the propagation of feature annotation.</text>
</comment>
<dbReference type="Gene3D" id="3.40.850.10">
    <property type="entry name" value="Kinesin motor domain"/>
    <property type="match status" value="1"/>
</dbReference>
<comment type="caution">
    <text evidence="5">The sequence shown here is derived from an EMBL/GenBank/DDBJ whole genome shotgun (WGS) entry which is preliminary data.</text>
</comment>
<evidence type="ECO:0000259" key="4">
    <source>
        <dbReference type="PROSITE" id="PS51456"/>
    </source>
</evidence>